<reference evidence="3 4" key="1">
    <citation type="submission" date="2014-10" db="EMBL/GenBank/DDBJ databases">
        <title>Draft genome of the hookworm Ancylostoma caninum.</title>
        <authorList>
            <person name="Mitreva M."/>
        </authorList>
    </citation>
    <scope>NUCLEOTIDE SEQUENCE [LARGE SCALE GENOMIC DNA]</scope>
    <source>
        <strain evidence="3 4">Baltimore</strain>
    </source>
</reference>
<dbReference type="Pfam" id="PF01400">
    <property type="entry name" value="Astacin"/>
    <property type="match status" value="1"/>
</dbReference>
<evidence type="ECO:0000313" key="4">
    <source>
        <dbReference type="Proteomes" id="UP000252519"/>
    </source>
</evidence>
<dbReference type="InterPro" id="IPR024079">
    <property type="entry name" value="MetalloPept_cat_dom_sf"/>
</dbReference>
<organism evidence="3 4">
    <name type="scientific">Ancylostoma caninum</name>
    <name type="common">Dog hookworm</name>
    <dbReference type="NCBI Taxonomy" id="29170"/>
    <lineage>
        <taxon>Eukaryota</taxon>
        <taxon>Metazoa</taxon>
        <taxon>Ecdysozoa</taxon>
        <taxon>Nematoda</taxon>
        <taxon>Chromadorea</taxon>
        <taxon>Rhabditida</taxon>
        <taxon>Rhabditina</taxon>
        <taxon>Rhabditomorpha</taxon>
        <taxon>Strongyloidea</taxon>
        <taxon>Ancylostomatidae</taxon>
        <taxon>Ancylostomatinae</taxon>
        <taxon>Ancylostoma</taxon>
    </lineage>
</organism>
<keyword evidence="4" id="KW-1185">Reference proteome</keyword>
<dbReference type="GO" id="GO:0004222">
    <property type="term" value="F:metalloendopeptidase activity"/>
    <property type="evidence" value="ECO:0007669"/>
    <property type="project" value="InterPro"/>
</dbReference>
<evidence type="ECO:0000259" key="2">
    <source>
        <dbReference type="PROSITE" id="PS51864"/>
    </source>
</evidence>
<accession>A0A368GQB6</accession>
<dbReference type="STRING" id="29170.A0A368GQB6"/>
<dbReference type="EMBL" id="JOJR01000077">
    <property type="protein sequence ID" value="RCN46572.1"/>
    <property type="molecule type" value="Genomic_DNA"/>
</dbReference>
<protein>
    <recommendedName>
        <fullName evidence="2">Peptidase M12A domain-containing protein</fullName>
    </recommendedName>
</protein>
<dbReference type="Proteomes" id="UP000252519">
    <property type="component" value="Unassembled WGS sequence"/>
</dbReference>
<proteinExistence type="predicted"/>
<name>A0A368GQB6_ANCCA</name>
<dbReference type="PROSITE" id="PS51864">
    <property type="entry name" value="ASTACIN"/>
    <property type="match status" value="1"/>
</dbReference>
<gene>
    <name evidence="3" type="ORF">ANCCAN_07432</name>
</gene>
<feature type="domain" description="Peptidase M12A" evidence="2">
    <location>
        <begin position="1"/>
        <end position="48"/>
    </location>
</feature>
<dbReference type="InterPro" id="IPR001506">
    <property type="entry name" value="Peptidase_M12A"/>
</dbReference>
<dbReference type="OrthoDB" id="5846943at2759"/>
<dbReference type="Gene3D" id="3.40.390.10">
    <property type="entry name" value="Collagenase (Catalytic Domain)"/>
    <property type="match status" value="1"/>
</dbReference>
<dbReference type="AlphaFoldDB" id="A0A368GQB6"/>
<evidence type="ECO:0000256" key="1">
    <source>
        <dbReference type="PROSITE-ProRule" id="PRU01211"/>
    </source>
</evidence>
<comment type="caution">
    <text evidence="1">Lacks conserved residue(s) required for the propagation of feature annotation.</text>
</comment>
<comment type="caution">
    <text evidence="3">The sequence shown here is derived from an EMBL/GenBank/DDBJ whole genome shotgun (WGS) entry which is preliminary data.</text>
</comment>
<sequence>MHYGKTAFAKDNTITIETLDKEYQDIIGNQELPSKNDYRKICLMYGCQKCAVENTGSKDDEND</sequence>
<evidence type="ECO:0000313" key="3">
    <source>
        <dbReference type="EMBL" id="RCN46572.1"/>
    </source>
</evidence>
<dbReference type="GO" id="GO:0006508">
    <property type="term" value="P:proteolysis"/>
    <property type="evidence" value="ECO:0007669"/>
    <property type="project" value="InterPro"/>
</dbReference>